<dbReference type="PROSITE" id="PS00018">
    <property type="entry name" value="EF_HAND_1"/>
    <property type="match status" value="1"/>
</dbReference>
<reference evidence="1" key="2">
    <citation type="submission" date="2022-03" db="EMBL/GenBank/DDBJ databases">
        <title>Draft title - Genomic analysis of global carrot germplasm unveils the trajectory of domestication and the origin of high carotenoid orange carrot.</title>
        <authorList>
            <person name="Iorizzo M."/>
            <person name="Ellison S."/>
            <person name="Senalik D."/>
            <person name="Macko-Podgorni A."/>
            <person name="Grzebelus D."/>
            <person name="Bostan H."/>
            <person name="Rolling W."/>
            <person name="Curaba J."/>
            <person name="Simon P."/>
        </authorList>
    </citation>
    <scope>NUCLEOTIDE SEQUENCE</scope>
    <source>
        <tissue evidence="1">Leaf</tissue>
    </source>
</reference>
<name>A0A175YGY8_DAUCS</name>
<proteinExistence type="predicted"/>
<dbReference type="SUPFAM" id="SSF47473">
    <property type="entry name" value="EF-hand"/>
    <property type="match status" value="1"/>
</dbReference>
<dbReference type="GO" id="GO:0005509">
    <property type="term" value="F:calcium ion binding"/>
    <property type="evidence" value="ECO:0007669"/>
    <property type="project" value="InterPro"/>
</dbReference>
<dbReference type="PROSITE" id="PS50222">
    <property type="entry name" value="EF_HAND_2"/>
    <property type="match status" value="1"/>
</dbReference>
<keyword evidence="2" id="KW-1185">Reference proteome</keyword>
<dbReference type="EMBL" id="CP093351">
    <property type="protein sequence ID" value="WOH15732.1"/>
    <property type="molecule type" value="Genomic_DNA"/>
</dbReference>
<dbReference type="AlphaFoldDB" id="A0A175YGY8"/>
<evidence type="ECO:0000313" key="2">
    <source>
        <dbReference type="Proteomes" id="UP000077755"/>
    </source>
</evidence>
<reference evidence="1" key="1">
    <citation type="journal article" date="2016" name="Nat. Genet.">
        <title>A high-quality carrot genome assembly provides new insights into carotenoid accumulation and asterid genome evolution.</title>
        <authorList>
            <person name="Iorizzo M."/>
            <person name="Ellison S."/>
            <person name="Senalik D."/>
            <person name="Zeng P."/>
            <person name="Satapoomin P."/>
            <person name="Huang J."/>
            <person name="Bowman M."/>
            <person name="Iovene M."/>
            <person name="Sanseverino W."/>
            <person name="Cavagnaro P."/>
            <person name="Yildiz M."/>
            <person name="Macko-Podgorni A."/>
            <person name="Moranska E."/>
            <person name="Grzebelus E."/>
            <person name="Grzebelus D."/>
            <person name="Ashrafi H."/>
            <person name="Zheng Z."/>
            <person name="Cheng S."/>
            <person name="Spooner D."/>
            <person name="Van Deynze A."/>
            <person name="Simon P."/>
        </authorList>
    </citation>
    <scope>NUCLEOTIDE SEQUENCE</scope>
    <source>
        <tissue evidence="1">Leaf</tissue>
    </source>
</reference>
<dbReference type="Proteomes" id="UP000077755">
    <property type="component" value="Chromosome 9"/>
</dbReference>
<dbReference type="Gene3D" id="1.10.238.10">
    <property type="entry name" value="EF-hand"/>
    <property type="match status" value="1"/>
</dbReference>
<gene>
    <name evidence="1" type="ORF">DCAR_0935275</name>
</gene>
<sequence>MNFIDRSRPRSNPDTTMANLRQFVITQYQAAPRQVKNMAQQFFNAMDRDGNKSVDYSEFKFFLVSEGLEYYAGRNLFMMLDGDGNRGLDFWEVMTLYYIIKSGRPFCFSCDIFLSGVYQVCNMCRGGPSYICNNCQQGHLAEHLQPKIRQTIRPSMNRPRAPNAGAMYPSRGHPARFSSSNSMVPVTRSAAHFSSSNSMVTMNRNNASFSSSNSMVPMNRNNASFQVRDDYSSLRTAYKAFEMAMDMADLASTLASCSIM</sequence>
<accession>A0A175YGY8</accession>
<dbReference type="OMA" id="NRNNASF"/>
<protein>
    <submittedName>
        <fullName evidence="1">Uncharacterized protein</fullName>
    </submittedName>
</protein>
<organism evidence="1 2">
    <name type="scientific">Daucus carota subsp. sativus</name>
    <name type="common">Carrot</name>
    <dbReference type="NCBI Taxonomy" id="79200"/>
    <lineage>
        <taxon>Eukaryota</taxon>
        <taxon>Viridiplantae</taxon>
        <taxon>Streptophyta</taxon>
        <taxon>Embryophyta</taxon>
        <taxon>Tracheophyta</taxon>
        <taxon>Spermatophyta</taxon>
        <taxon>Magnoliopsida</taxon>
        <taxon>eudicotyledons</taxon>
        <taxon>Gunneridae</taxon>
        <taxon>Pentapetalae</taxon>
        <taxon>asterids</taxon>
        <taxon>campanulids</taxon>
        <taxon>Apiales</taxon>
        <taxon>Apiaceae</taxon>
        <taxon>Apioideae</taxon>
        <taxon>Scandiceae</taxon>
        <taxon>Daucinae</taxon>
        <taxon>Daucus</taxon>
        <taxon>Daucus sect. Daucus</taxon>
    </lineage>
</organism>
<evidence type="ECO:0000313" key="1">
    <source>
        <dbReference type="EMBL" id="WOH15732.1"/>
    </source>
</evidence>
<dbReference type="InterPro" id="IPR011992">
    <property type="entry name" value="EF-hand-dom_pair"/>
</dbReference>
<dbReference type="InterPro" id="IPR002048">
    <property type="entry name" value="EF_hand_dom"/>
</dbReference>
<dbReference type="InterPro" id="IPR018247">
    <property type="entry name" value="EF_Hand_1_Ca_BS"/>
</dbReference>
<dbReference type="Gramene" id="KZM82805">
    <property type="protein sequence ID" value="KZM82805"/>
    <property type="gene ID" value="DCAR_030374"/>
</dbReference>